<evidence type="ECO:0000313" key="3">
    <source>
        <dbReference type="Proteomes" id="UP001420932"/>
    </source>
</evidence>
<sequence>MEEEMLQQLRSKATELLLREEWIQAINVYSQLISLCQQNLSQPHRTSDPADRLSKLHKSLYLAFSNRADARSRLRDFDVAIEDCERALEIEGTHYKALLCKGKILLNLNRYSDASHCFQKALFDNQSNGSSETLQGYLDRCKKLEFQSKTGAFDLSEWVLNGFKGKSPELAEFIGSVEIKRSENIGGRGLFTTKNVEAGTLLFVTRAVATGRGILPEPGEDADESARLVMWKDFIDKIVEASMKCGRTYRLICTLSSGEREEDLGVPDISLFRPEAGELVFTKEKPDMGEILSILDLNSLTEDAISATVLGRNKEYSGVGLWILASFINHSCNPNARRLHVGDHMMVHASRDIKAGEEITFAYFDVLVPLRKRREMSKTWGFQCNCKRCRFEEVFGCREELREIEMVLEFGGSDKGALVFKLEEWMKKWVAKGKEKGYLRASFWAMYSEVFKSEKSMRRWGRRMPTIGAVAESVAEAVGADERVVQTMAAEGLSKSSDGGSTAEMERAMKLGRGICSKAMKKQATRAYIELCLVQD</sequence>
<name>A0AAP0FH47_9MAGN</name>
<dbReference type="Gene3D" id="1.25.40.10">
    <property type="entry name" value="Tetratricopeptide repeat domain"/>
    <property type="match status" value="1"/>
</dbReference>
<evidence type="ECO:0000313" key="2">
    <source>
        <dbReference type="EMBL" id="KAK9107523.1"/>
    </source>
</evidence>
<dbReference type="SMART" id="SM00028">
    <property type="entry name" value="TPR"/>
    <property type="match status" value="3"/>
</dbReference>
<evidence type="ECO:0000259" key="1">
    <source>
        <dbReference type="PROSITE" id="PS50280"/>
    </source>
</evidence>
<proteinExistence type="predicted"/>
<comment type="caution">
    <text evidence="2">The sequence shown here is derived from an EMBL/GenBank/DDBJ whole genome shotgun (WGS) entry which is preliminary data.</text>
</comment>
<dbReference type="Proteomes" id="UP001420932">
    <property type="component" value="Unassembled WGS sequence"/>
</dbReference>
<dbReference type="InterPro" id="IPR053209">
    <property type="entry name" value="Gramillin-biosynth_MTr"/>
</dbReference>
<dbReference type="PANTHER" id="PTHR47643:SF2">
    <property type="entry name" value="TPR DOMAIN PROTEIN (AFU_ORTHOLOGUE AFUA_5G12710)"/>
    <property type="match status" value="1"/>
</dbReference>
<dbReference type="SUPFAM" id="SSF82199">
    <property type="entry name" value="SET domain"/>
    <property type="match status" value="1"/>
</dbReference>
<dbReference type="SUPFAM" id="SSF48452">
    <property type="entry name" value="TPR-like"/>
    <property type="match status" value="1"/>
</dbReference>
<dbReference type="Pfam" id="PF00856">
    <property type="entry name" value="SET"/>
    <property type="match status" value="1"/>
</dbReference>
<dbReference type="EMBL" id="JBBNAF010000010">
    <property type="protein sequence ID" value="KAK9107523.1"/>
    <property type="molecule type" value="Genomic_DNA"/>
</dbReference>
<keyword evidence="3" id="KW-1185">Reference proteome</keyword>
<organism evidence="2 3">
    <name type="scientific">Stephania yunnanensis</name>
    <dbReference type="NCBI Taxonomy" id="152371"/>
    <lineage>
        <taxon>Eukaryota</taxon>
        <taxon>Viridiplantae</taxon>
        <taxon>Streptophyta</taxon>
        <taxon>Embryophyta</taxon>
        <taxon>Tracheophyta</taxon>
        <taxon>Spermatophyta</taxon>
        <taxon>Magnoliopsida</taxon>
        <taxon>Ranunculales</taxon>
        <taxon>Menispermaceae</taxon>
        <taxon>Menispermoideae</taxon>
        <taxon>Cissampelideae</taxon>
        <taxon>Stephania</taxon>
    </lineage>
</organism>
<dbReference type="SMART" id="SM00317">
    <property type="entry name" value="SET"/>
    <property type="match status" value="1"/>
</dbReference>
<protein>
    <recommendedName>
        <fullName evidence="1">SET domain-containing protein</fullName>
    </recommendedName>
</protein>
<dbReference type="PANTHER" id="PTHR47643">
    <property type="entry name" value="TPR DOMAIN PROTEIN (AFU_ORTHOLOGUE AFUA_5G12710)"/>
    <property type="match status" value="1"/>
</dbReference>
<feature type="domain" description="SET" evidence="1">
    <location>
        <begin position="175"/>
        <end position="364"/>
    </location>
</feature>
<dbReference type="Gene3D" id="2.170.270.10">
    <property type="entry name" value="SET domain"/>
    <property type="match status" value="1"/>
</dbReference>
<gene>
    <name evidence="2" type="ORF">Syun_023534</name>
</gene>
<dbReference type="AlphaFoldDB" id="A0AAP0FH47"/>
<dbReference type="InterPro" id="IPR019734">
    <property type="entry name" value="TPR_rpt"/>
</dbReference>
<dbReference type="InterPro" id="IPR011990">
    <property type="entry name" value="TPR-like_helical_dom_sf"/>
</dbReference>
<dbReference type="CDD" id="cd20071">
    <property type="entry name" value="SET_SMYD"/>
    <property type="match status" value="1"/>
</dbReference>
<dbReference type="PROSITE" id="PS50280">
    <property type="entry name" value="SET"/>
    <property type="match status" value="1"/>
</dbReference>
<dbReference type="InterPro" id="IPR001214">
    <property type="entry name" value="SET_dom"/>
</dbReference>
<reference evidence="2 3" key="1">
    <citation type="submission" date="2024-01" db="EMBL/GenBank/DDBJ databases">
        <title>Genome assemblies of Stephania.</title>
        <authorList>
            <person name="Yang L."/>
        </authorList>
    </citation>
    <scope>NUCLEOTIDE SEQUENCE [LARGE SCALE GENOMIC DNA]</scope>
    <source>
        <strain evidence="2">YNDBR</strain>
        <tissue evidence="2">Leaf</tissue>
    </source>
</reference>
<dbReference type="InterPro" id="IPR046341">
    <property type="entry name" value="SET_dom_sf"/>
</dbReference>
<accession>A0AAP0FH47</accession>